<feature type="domain" description="Frizzled/Smoothened 7TM" evidence="3">
    <location>
        <begin position="2"/>
        <end position="43"/>
    </location>
</feature>
<keyword evidence="1" id="KW-0675">Receptor</keyword>
<evidence type="ECO:0000313" key="4">
    <source>
        <dbReference type="EMBL" id="VDN45404.1"/>
    </source>
</evidence>
<keyword evidence="5" id="KW-1185">Reference proteome</keyword>
<evidence type="ECO:0000259" key="3">
    <source>
        <dbReference type="Pfam" id="PF01534"/>
    </source>
</evidence>
<dbReference type="Gene3D" id="1.20.1070.10">
    <property type="entry name" value="Rhodopsin 7-helix transmembrane proteins"/>
    <property type="match status" value="1"/>
</dbReference>
<sequence>MLGICSVGRQNTRTMLIFMLVPQFLFLLLGMVAFVVCAFYLHRQGRLAARKSCDGLAHSTTMSNLDVPPARCLAFQSDQQQGYLDPSYEGVSTSEASSGCFSGQMCCCCRRSLGWDGISTRLGFFTLLYIVPAISIFVCDFYEFLFRDSWLAGDPSTAVTSLLQTHTQLRGRITPEIFLLRTFMSLVTGLAT</sequence>
<gene>
    <name evidence="4" type="ORF">DILT_LOCUS19592</name>
</gene>
<keyword evidence="2" id="KW-0472">Membrane</keyword>
<evidence type="ECO:0000256" key="2">
    <source>
        <dbReference type="SAM" id="Phobius"/>
    </source>
</evidence>
<name>A0A3P7NQE2_DIBLA</name>
<dbReference type="Pfam" id="PF01534">
    <property type="entry name" value="Frizzled"/>
    <property type="match status" value="2"/>
</dbReference>
<dbReference type="GO" id="GO:0016020">
    <property type="term" value="C:membrane"/>
    <property type="evidence" value="ECO:0007669"/>
    <property type="project" value="InterPro"/>
</dbReference>
<evidence type="ECO:0000313" key="5">
    <source>
        <dbReference type="Proteomes" id="UP000281553"/>
    </source>
</evidence>
<accession>A0A3P7NQE2</accession>
<feature type="transmembrane region" description="Helical" evidence="2">
    <location>
        <begin position="16"/>
        <end position="41"/>
    </location>
</feature>
<dbReference type="InterPro" id="IPR000539">
    <property type="entry name" value="Frizzled/Smoothened_7TM"/>
</dbReference>
<dbReference type="GO" id="GO:0007166">
    <property type="term" value="P:cell surface receptor signaling pathway"/>
    <property type="evidence" value="ECO:0007669"/>
    <property type="project" value="InterPro"/>
</dbReference>
<reference evidence="4 5" key="1">
    <citation type="submission" date="2018-11" db="EMBL/GenBank/DDBJ databases">
        <authorList>
            <consortium name="Pathogen Informatics"/>
        </authorList>
    </citation>
    <scope>NUCLEOTIDE SEQUENCE [LARGE SCALE GENOMIC DNA]</scope>
</reference>
<protein>
    <recommendedName>
        <fullName evidence="3">Frizzled/Smoothened 7TM domain-containing protein</fullName>
    </recommendedName>
</protein>
<feature type="non-terminal residue" evidence="4">
    <location>
        <position position="192"/>
    </location>
</feature>
<dbReference type="EMBL" id="UYRU01116405">
    <property type="protein sequence ID" value="VDN45404.1"/>
    <property type="molecule type" value="Genomic_DNA"/>
</dbReference>
<keyword evidence="2" id="KW-1133">Transmembrane helix</keyword>
<dbReference type="OrthoDB" id="5959102at2759"/>
<organism evidence="4 5">
    <name type="scientific">Dibothriocephalus latus</name>
    <name type="common">Fish tapeworm</name>
    <name type="synonym">Diphyllobothrium latum</name>
    <dbReference type="NCBI Taxonomy" id="60516"/>
    <lineage>
        <taxon>Eukaryota</taxon>
        <taxon>Metazoa</taxon>
        <taxon>Spiralia</taxon>
        <taxon>Lophotrochozoa</taxon>
        <taxon>Platyhelminthes</taxon>
        <taxon>Cestoda</taxon>
        <taxon>Eucestoda</taxon>
        <taxon>Diphyllobothriidea</taxon>
        <taxon>Diphyllobothriidae</taxon>
        <taxon>Dibothriocephalus</taxon>
    </lineage>
</organism>
<evidence type="ECO:0000256" key="1">
    <source>
        <dbReference type="ARBA" id="ARBA00023170"/>
    </source>
</evidence>
<keyword evidence="2" id="KW-0812">Transmembrane</keyword>
<dbReference type="Proteomes" id="UP000281553">
    <property type="component" value="Unassembled WGS sequence"/>
</dbReference>
<feature type="domain" description="Frizzled/Smoothened 7TM" evidence="3">
    <location>
        <begin position="119"/>
        <end position="191"/>
    </location>
</feature>
<feature type="transmembrane region" description="Helical" evidence="2">
    <location>
        <begin position="122"/>
        <end position="145"/>
    </location>
</feature>
<proteinExistence type="predicted"/>
<dbReference type="AlphaFoldDB" id="A0A3P7NQE2"/>